<evidence type="ECO:0000259" key="12">
    <source>
        <dbReference type="Pfam" id="PF00561"/>
    </source>
</evidence>
<dbReference type="Gene3D" id="3.40.50.1820">
    <property type="entry name" value="alpha/beta hydrolase"/>
    <property type="match status" value="1"/>
</dbReference>
<comment type="catalytic activity">
    <reaction evidence="5">
        <text>a 1,2-diacyl-sn-glycerol + H2O = a 2-acylglycerol + a fatty acid + H(+)</text>
        <dbReference type="Rhea" id="RHEA:33275"/>
        <dbReference type="ChEBI" id="CHEBI:15377"/>
        <dbReference type="ChEBI" id="CHEBI:15378"/>
        <dbReference type="ChEBI" id="CHEBI:17389"/>
        <dbReference type="ChEBI" id="CHEBI:17815"/>
        <dbReference type="ChEBI" id="CHEBI:28868"/>
        <dbReference type="EC" id="3.1.1.116"/>
    </reaction>
</comment>
<evidence type="ECO:0000256" key="2">
    <source>
        <dbReference type="ARBA" id="ARBA00022801"/>
    </source>
</evidence>
<dbReference type="GO" id="GO:0052689">
    <property type="term" value="F:carboxylic ester hydrolase activity"/>
    <property type="evidence" value="ECO:0007669"/>
    <property type="project" value="TreeGrafter"/>
</dbReference>
<dbReference type="Pfam" id="PF00561">
    <property type="entry name" value="Abhydrolase_1"/>
    <property type="match status" value="1"/>
</dbReference>
<comment type="catalytic activity">
    <reaction evidence="9">
        <text>1,2-didecanoylglycerol + H2O = decanoylglycerol + decanoate + H(+)</text>
        <dbReference type="Rhea" id="RHEA:48596"/>
        <dbReference type="ChEBI" id="CHEBI:11152"/>
        <dbReference type="ChEBI" id="CHEBI:15377"/>
        <dbReference type="ChEBI" id="CHEBI:15378"/>
        <dbReference type="ChEBI" id="CHEBI:27689"/>
        <dbReference type="ChEBI" id="CHEBI:90605"/>
    </reaction>
</comment>
<comment type="similarity">
    <text evidence="1">Belongs to the AB hydrolase superfamily.</text>
</comment>
<evidence type="ECO:0000256" key="10">
    <source>
        <dbReference type="ARBA" id="ARBA00048513"/>
    </source>
</evidence>
<evidence type="ECO:0000313" key="14">
    <source>
        <dbReference type="Proteomes" id="UP001249851"/>
    </source>
</evidence>
<dbReference type="PANTHER" id="PTHR46118">
    <property type="entry name" value="PROTEIN ABHD11"/>
    <property type="match status" value="1"/>
</dbReference>
<comment type="caution">
    <text evidence="13">The sequence shown here is derived from an EMBL/GenBank/DDBJ whole genome shotgun (WGS) entry which is preliminary data.</text>
</comment>
<proteinExistence type="inferred from homology"/>
<feature type="domain" description="AB hydrolase-1" evidence="12">
    <location>
        <begin position="37"/>
        <end position="271"/>
    </location>
</feature>
<dbReference type="PANTHER" id="PTHR46118:SF4">
    <property type="entry name" value="PROTEIN ABHD11"/>
    <property type="match status" value="1"/>
</dbReference>
<accession>A0AAD9R6T2</accession>
<keyword evidence="2" id="KW-0378">Hydrolase</keyword>
<dbReference type="FunFam" id="3.40.50.1820:FF:000039">
    <property type="entry name" value="Esterase ybfF"/>
    <property type="match status" value="1"/>
</dbReference>
<dbReference type="AlphaFoldDB" id="A0AAD9R6T2"/>
<evidence type="ECO:0000256" key="6">
    <source>
        <dbReference type="ARBA" id="ARBA00043742"/>
    </source>
</evidence>
<dbReference type="PRINTS" id="PR00111">
    <property type="entry name" value="ABHYDROLASE"/>
</dbReference>
<organism evidence="13 14">
    <name type="scientific">Acropora cervicornis</name>
    <name type="common">Staghorn coral</name>
    <dbReference type="NCBI Taxonomy" id="6130"/>
    <lineage>
        <taxon>Eukaryota</taxon>
        <taxon>Metazoa</taxon>
        <taxon>Cnidaria</taxon>
        <taxon>Anthozoa</taxon>
        <taxon>Hexacorallia</taxon>
        <taxon>Scleractinia</taxon>
        <taxon>Astrocoeniina</taxon>
        <taxon>Acroporidae</taxon>
        <taxon>Acropora</taxon>
    </lineage>
</organism>
<sequence length="288" mass="32469">MHDATTKNWENCGLFCSPPVQLAYDSIDASSYGEDLPPLVILHGLFGSKTNWRTLGKHLHRETGRKIVTVDARNHGESEHSPEMNYFVQALDVSCLFQELELSKAVVMGHSMGGKTAMTLALSYPECVHSLIVVDMSPTKLTLDDDILQYLAAKRDMNLAFVNNKQDAERMLMNAVPNSFLRSFFLTNLVKSESGFKWRINLEGIESNISEVSGFPTQFPHQQFDGRTLFIGGGKSDYIQYKELPSIKNLFPRASIKFIPDSGHWPHAEKPMEFAQIVTDFLDNHLQD</sequence>
<dbReference type="Proteomes" id="UP001249851">
    <property type="component" value="Unassembled WGS sequence"/>
</dbReference>
<dbReference type="InterPro" id="IPR000639">
    <property type="entry name" value="Epox_hydrolase-like"/>
</dbReference>
<name>A0AAD9R6T2_ACRCE</name>
<comment type="catalytic activity">
    <reaction evidence="8">
        <text>1-octadecanoyl-2-(4Z,7Z,10Z,13Z,16Z,19Z-docosahexaenoyl)-sn-glycerol + H2O = 2-(4Z,7Z,10Z,13Z,16Z,19Z-docosahexaenoyl)-glycerol + octadecanoate + H(+)</text>
        <dbReference type="Rhea" id="RHEA:77107"/>
        <dbReference type="ChEBI" id="CHEBI:15377"/>
        <dbReference type="ChEBI" id="CHEBI:15378"/>
        <dbReference type="ChEBI" id="CHEBI:25629"/>
        <dbReference type="ChEBI" id="CHEBI:77129"/>
        <dbReference type="ChEBI" id="CHEBI:186738"/>
    </reaction>
</comment>
<evidence type="ECO:0000256" key="1">
    <source>
        <dbReference type="ARBA" id="ARBA00008645"/>
    </source>
</evidence>
<evidence type="ECO:0000256" key="5">
    <source>
        <dbReference type="ARBA" id="ARBA00043667"/>
    </source>
</evidence>
<evidence type="ECO:0000256" key="3">
    <source>
        <dbReference type="ARBA" id="ARBA00026104"/>
    </source>
</evidence>
<dbReference type="EMBL" id="JARQWQ010000001">
    <property type="protein sequence ID" value="KAK2574153.1"/>
    <property type="molecule type" value="Genomic_DNA"/>
</dbReference>
<evidence type="ECO:0000256" key="9">
    <source>
        <dbReference type="ARBA" id="ARBA00048504"/>
    </source>
</evidence>
<gene>
    <name evidence="13" type="ORF">P5673_000286</name>
</gene>
<evidence type="ECO:0000256" key="8">
    <source>
        <dbReference type="ARBA" id="ARBA00048283"/>
    </source>
</evidence>
<reference evidence="13" key="2">
    <citation type="journal article" date="2023" name="Science">
        <title>Genomic signatures of disease resistance in endangered staghorn corals.</title>
        <authorList>
            <person name="Vollmer S.V."/>
            <person name="Selwyn J.D."/>
            <person name="Despard B.A."/>
            <person name="Roesel C.L."/>
        </authorList>
    </citation>
    <scope>NUCLEOTIDE SEQUENCE</scope>
    <source>
        <strain evidence="13">K2</strain>
    </source>
</reference>
<comment type="catalytic activity">
    <reaction evidence="11">
        <text>1-octadecanoyl-2-(5Z,8Z,11Z,14Z-eicosatetraenoyl)-sn-glycerol + H2O = 2-(5Z,8Z,11Z,14Z-eicosatetraenoyl)-glycerol + octadecanoate + H(+)</text>
        <dbReference type="Rhea" id="RHEA:38507"/>
        <dbReference type="ChEBI" id="CHEBI:15377"/>
        <dbReference type="ChEBI" id="CHEBI:15378"/>
        <dbReference type="ChEBI" id="CHEBI:25629"/>
        <dbReference type="ChEBI" id="CHEBI:52392"/>
        <dbReference type="ChEBI" id="CHEBI:75728"/>
    </reaction>
</comment>
<evidence type="ECO:0000256" key="11">
    <source>
        <dbReference type="ARBA" id="ARBA00048919"/>
    </source>
</evidence>
<comment type="catalytic activity">
    <reaction evidence="6">
        <text>a 1,3-diacyl-sn-glycerol + H2O = a 1-acyl-sn-glycerol + a fatty acid + H(+)</text>
        <dbReference type="Rhea" id="RHEA:38503"/>
        <dbReference type="ChEBI" id="CHEBI:15377"/>
        <dbReference type="ChEBI" id="CHEBI:15378"/>
        <dbReference type="ChEBI" id="CHEBI:28868"/>
        <dbReference type="ChEBI" id="CHEBI:64683"/>
        <dbReference type="ChEBI" id="CHEBI:77272"/>
    </reaction>
</comment>
<evidence type="ECO:0000313" key="13">
    <source>
        <dbReference type="EMBL" id="KAK2574153.1"/>
    </source>
</evidence>
<dbReference type="PRINTS" id="PR00412">
    <property type="entry name" value="EPOXHYDRLASE"/>
</dbReference>
<dbReference type="InterPro" id="IPR029058">
    <property type="entry name" value="AB_hydrolase_fold"/>
</dbReference>
<evidence type="ECO:0000256" key="7">
    <source>
        <dbReference type="ARBA" id="ARBA00044064"/>
    </source>
</evidence>
<comment type="catalytic activity">
    <reaction evidence="10">
        <text>1-octadecanoyl-2-(9Z-octadecenoyl)-sn-glycerol + H2O = 2-(9Z-octadecenoyl)-glycerol + octadecanoate + H(+)</text>
        <dbReference type="Rhea" id="RHEA:77103"/>
        <dbReference type="ChEBI" id="CHEBI:15377"/>
        <dbReference type="ChEBI" id="CHEBI:15378"/>
        <dbReference type="ChEBI" id="CHEBI:25629"/>
        <dbReference type="ChEBI" id="CHEBI:73990"/>
        <dbReference type="ChEBI" id="CHEBI:75468"/>
    </reaction>
</comment>
<dbReference type="SUPFAM" id="SSF53474">
    <property type="entry name" value="alpha/beta-Hydrolases"/>
    <property type="match status" value="1"/>
</dbReference>
<dbReference type="InterPro" id="IPR000073">
    <property type="entry name" value="AB_hydrolase_1"/>
</dbReference>
<dbReference type="EC" id="3.1.1.116" evidence="3"/>
<evidence type="ECO:0000256" key="4">
    <source>
        <dbReference type="ARBA" id="ARBA00042703"/>
    </source>
</evidence>
<protein>
    <recommendedName>
        <fullName evidence="7">sn-1-specific diacylglycerol lipase ABHD11</fullName>
        <ecNumber evidence="3">3.1.1.116</ecNumber>
    </recommendedName>
    <alternativeName>
        <fullName evidence="4">Alpha/beta hydrolase domain-containing protein 11</fullName>
    </alternativeName>
</protein>
<reference evidence="13" key="1">
    <citation type="journal article" date="2023" name="G3 (Bethesda)">
        <title>Whole genome assembly and annotation of the endangered Caribbean coral Acropora cervicornis.</title>
        <authorList>
            <person name="Selwyn J.D."/>
            <person name="Vollmer S.V."/>
        </authorList>
    </citation>
    <scope>NUCLEOTIDE SEQUENCE</scope>
    <source>
        <strain evidence="13">K2</strain>
    </source>
</reference>
<keyword evidence="14" id="KW-1185">Reference proteome</keyword>
<dbReference type="GO" id="GO:0005739">
    <property type="term" value="C:mitochondrion"/>
    <property type="evidence" value="ECO:0007669"/>
    <property type="project" value="TreeGrafter"/>
</dbReference>